<evidence type="ECO:0000256" key="8">
    <source>
        <dbReference type="ARBA" id="ARBA00023027"/>
    </source>
</evidence>
<dbReference type="GO" id="GO:0035529">
    <property type="term" value="F:NADH pyrophosphatase activity"/>
    <property type="evidence" value="ECO:0007669"/>
    <property type="project" value="TreeGrafter"/>
</dbReference>
<feature type="domain" description="Nudix hydrolase" evidence="10">
    <location>
        <begin position="238"/>
        <end position="370"/>
    </location>
</feature>
<organism evidence="11 12">
    <name type="scientific">Brettanomyces naardenensis</name>
    <name type="common">Yeast</name>
    <dbReference type="NCBI Taxonomy" id="13370"/>
    <lineage>
        <taxon>Eukaryota</taxon>
        <taxon>Fungi</taxon>
        <taxon>Dikarya</taxon>
        <taxon>Ascomycota</taxon>
        <taxon>Saccharomycotina</taxon>
        <taxon>Pichiomycetes</taxon>
        <taxon>Pichiales</taxon>
        <taxon>Pichiaceae</taxon>
        <taxon>Brettanomyces</taxon>
    </lineage>
</organism>
<dbReference type="InterPro" id="IPR049734">
    <property type="entry name" value="NudC-like_C"/>
</dbReference>
<evidence type="ECO:0000256" key="4">
    <source>
        <dbReference type="ARBA" id="ARBA00012381"/>
    </source>
</evidence>
<comment type="catalytic activity">
    <reaction evidence="9">
        <text>a 5'-end NAD(+)-phospho-ribonucleoside in mRNA + H2O = a 5'-end phospho-adenosine-phospho-ribonucleoside in mRNA + beta-nicotinamide D-ribonucleotide + 2 H(+)</text>
        <dbReference type="Rhea" id="RHEA:60876"/>
        <dbReference type="Rhea" id="RHEA-COMP:15698"/>
        <dbReference type="Rhea" id="RHEA-COMP:15719"/>
        <dbReference type="ChEBI" id="CHEBI:14649"/>
        <dbReference type="ChEBI" id="CHEBI:15377"/>
        <dbReference type="ChEBI" id="CHEBI:15378"/>
        <dbReference type="ChEBI" id="CHEBI:144029"/>
        <dbReference type="ChEBI" id="CHEBI:144051"/>
    </reaction>
    <physiologicalReaction direction="left-to-right" evidence="9">
        <dbReference type="Rhea" id="RHEA:60877"/>
    </physiologicalReaction>
</comment>
<dbReference type="GO" id="GO:0005829">
    <property type="term" value="C:cytosol"/>
    <property type="evidence" value="ECO:0007669"/>
    <property type="project" value="TreeGrafter"/>
</dbReference>
<dbReference type="Gene3D" id="3.90.79.10">
    <property type="entry name" value="Nucleoside Triphosphate Pyrophosphohydrolase"/>
    <property type="match status" value="1"/>
</dbReference>
<dbReference type="Pfam" id="PF00293">
    <property type="entry name" value="NUDIX"/>
    <property type="match status" value="1"/>
</dbReference>
<dbReference type="InterPro" id="IPR015797">
    <property type="entry name" value="NUDIX_hydrolase-like_dom_sf"/>
</dbReference>
<evidence type="ECO:0000313" key="12">
    <source>
        <dbReference type="Proteomes" id="UP000290900"/>
    </source>
</evidence>
<evidence type="ECO:0000256" key="5">
    <source>
        <dbReference type="ARBA" id="ARBA00022723"/>
    </source>
</evidence>
<dbReference type="GO" id="GO:0006742">
    <property type="term" value="P:NADP+ catabolic process"/>
    <property type="evidence" value="ECO:0007669"/>
    <property type="project" value="TreeGrafter"/>
</dbReference>
<proteinExistence type="inferred from homology"/>
<dbReference type="InterPro" id="IPR020084">
    <property type="entry name" value="NUDIX_hydrolase_CS"/>
</dbReference>
<dbReference type="InParanoid" id="A0A448YPE5"/>
<evidence type="ECO:0000256" key="1">
    <source>
        <dbReference type="ARBA" id="ARBA00001946"/>
    </source>
</evidence>
<dbReference type="InterPro" id="IPR000086">
    <property type="entry name" value="NUDIX_hydrolase_dom"/>
</dbReference>
<keyword evidence="8" id="KW-0520">NAD</keyword>
<dbReference type="GO" id="GO:0019677">
    <property type="term" value="P:NAD+ catabolic process"/>
    <property type="evidence" value="ECO:0007669"/>
    <property type="project" value="TreeGrafter"/>
</dbReference>
<dbReference type="PANTHER" id="PTHR42904:SF6">
    <property type="entry name" value="NAD-CAPPED RNA HYDROLASE NUDT12"/>
    <property type="match status" value="1"/>
</dbReference>
<dbReference type="Proteomes" id="UP000290900">
    <property type="component" value="Unassembled WGS sequence"/>
</dbReference>
<reference evidence="11 12" key="1">
    <citation type="submission" date="2018-12" db="EMBL/GenBank/DDBJ databases">
        <authorList>
            <person name="Tiukova I."/>
            <person name="Dainat J."/>
        </authorList>
    </citation>
    <scope>NUCLEOTIDE SEQUENCE [LARGE SCALE GENOMIC DNA]</scope>
</reference>
<dbReference type="STRING" id="13370.A0A448YPE5"/>
<dbReference type="PROSITE" id="PS51462">
    <property type="entry name" value="NUDIX"/>
    <property type="match status" value="1"/>
</dbReference>
<protein>
    <recommendedName>
        <fullName evidence="4">NAD(+) diphosphatase</fullName>
        <ecNumber evidence="4">3.6.1.22</ecNumber>
    </recommendedName>
</protein>
<gene>
    <name evidence="11" type="ORF">BRENAR_LOCUS3494</name>
</gene>
<keyword evidence="12" id="KW-1185">Reference proteome</keyword>
<sequence>MSTFFGAKTSLNRFSFLRTNSEFIKSVVEFPSTRLILFKKESARSDYRVLGRRTDTFTRLSYLLIGDDPKVHLLLRQWADMNARLSPDLRLKTKIAVVFLGLDEDPHAQDSPLVDEPSYTKQKLSFEDHSGVPLLAVDITENTELLESLLTKSRGSDFLATIDDVLGMQPIDASIFSYAKMYIDWLARNQFCPGCGSRVIPVCGGTKLQCTNEAKEVNNENEYQCPVRKTRTNNVCFPRTDPVVILALRNSRGDKILLGHNARRKMLNKRFFSCFSGFMEPGETIESAAVRETWEETGLKIKRKIQIVKSQPWPFPCCLMVGCVGITEEGSEESINIHLDKELDVCEWFDVDFVADLVYGRVTDGDIMLPNAGSVAFELIKIVVDDCLSARGRL</sequence>
<evidence type="ECO:0000256" key="7">
    <source>
        <dbReference type="ARBA" id="ARBA00022842"/>
    </source>
</evidence>
<comment type="similarity">
    <text evidence="3">Belongs to the Nudix hydrolase family. NudC subfamily.</text>
</comment>
<dbReference type="GO" id="GO:0046872">
    <property type="term" value="F:metal ion binding"/>
    <property type="evidence" value="ECO:0007669"/>
    <property type="project" value="UniProtKB-KW"/>
</dbReference>
<evidence type="ECO:0000313" key="11">
    <source>
        <dbReference type="EMBL" id="VEU22763.1"/>
    </source>
</evidence>
<dbReference type="CDD" id="cd03429">
    <property type="entry name" value="NUDIX_NADH_pyrophosphatase_Nudt13"/>
    <property type="match status" value="1"/>
</dbReference>
<name>A0A448YPE5_BRENA</name>
<dbReference type="FunCoup" id="A0A448YPE5">
    <property type="interactions" value="91"/>
</dbReference>
<dbReference type="Gene3D" id="3.90.79.20">
    <property type="match status" value="1"/>
</dbReference>
<evidence type="ECO:0000256" key="3">
    <source>
        <dbReference type="ARBA" id="ARBA00009595"/>
    </source>
</evidence>
<comment type="cofactor">
    <cofactor evidence="1">
        <name>Mg(2+)</name>
        <dbReference type="ChEBI" id="CHEBI:18420"/>
    </cofactor>
</comment>
<dbReference type="OrthoDB" id="10249612at2759"/>
<evidence type="ECO:0000259" key="10">
    <source>
        <dbReference type="PROSITE" id="PS51462"/>
    </source>
</evidence>
<keyword evidence="6" id="KW-0378">Hydrolase</keyword>
<comment type="cofactor">
    <cofactor evidence="2">
        <name>Zn(2+)</name>
        <dbReference type="ChEBI" id="CHEBI:29105"/>
    </cofactor>
</comment>
<evidence type="ECO:0000256" key="6">
    <source>
        <dbReference type="ARBA" id="ARBA00022801"/>
    </source>
</evidence>
<dbReference type="PROSITE" id="PS00893">
    <property type="entry name" value="NUDIX_BOX"/>
    <property type="match status" value="1"/>
</dbReference>
<dbReference type="GO" id="GO:0005777">
    <property type="term" value="C:peroxisome"/>
    <property type="evidence" value="ECO:0007669"/>
    <property type="project" value="TreeGrafter"/>
</dbReference>
<dbReference type="InterPro" id="IPR050241">
    <property type="entry name" value="NAD-cap_RNA_hydrolase_NudC"/>
</dbReference>
<evidence type="ECO:0000256" key="2">
    <source>
        <dbReference type="ARBA" id="ARBA00001947"/>
    </source>
</evidence>
<evidence type="ECO:0000256" key="9">
    <source>
        <dbReference type="ARBA" id="ARBA00023679"/>
    </source>
</evidence>
<dbReference type="SUPFAM" id="SSF55811">
    <property type="entry name" value="Nudix"/>
    <property type="match status" value="1"/>
</dbReference>
<dbReference type="AlphaFoldDB" id="A0A448YPE5"/>
<keyword evidence="5" id="KW-0479">Metal-binding</keyword>
<dbReference type="PANTHER" id="PTHR42904">
    <property type="entry name" value="NUDIX HYDROLASE, NUDC SUBFAMILY"/>
    <property type="match status" value="1"/>
</dbReference>
<keyword evidence="7" id="KW-0460">Magnesium</keyword>
<accession>A0A448YPE5</accession>
<dbReference type="EMBL" id="CAACVR010000027">
    <property type="protein sequence ID" value="VEU22763.1"/>
    <property type="molecule type" value="Genomic_DNA"/>
</dbReference>
<dbReference type="EC" id="3.6.1.22" evidence="4"/>